<keyword evidence="3" id="KW-1185">Reference proteome</keyword>
<dbReference type="Proteomes" id="UP000199503">
    <property type="component" value="Unassembled WGS sequence"/>
</dbReference>
<organism evidence="2 3">
    <name type="scientific">Lentzea albida</name>
    <dbReference type="NCBI Taxonomy" id="65499"/>
    <lineage>
        <taxon>Bacteria</taxon>
        <taxon>Bacillati</taxon>
        <taxon>Actinomycetota</taxon>
        <taxon>Actinomycetes</taxon>
        <taxon>Pseudonocardiales</taxon>
        <taxon>Pseudonocardiaceae</taxon>
        <taxon>Lentzea</taxon>
    </lineage>
</organism>
<dbReference type="PROSITE" id="PS51257">
    <property type="entry name" value="PROKAR_LIPOPROTEIN"/>
    <property type="match status" value="1"/>
</dbReference>
<gene>
    <name evidence="2" type="ORF">SAMN04488000_11285</name>
</gene>
<evidence type="ECO:0008006" key="4">
    <source>
        <dbReference type="Google" id="ProtNLM"/>
    </source>
</evidence>
<evidence type="ECO:0000313" key="2">
    <source>
        <dbReference type="EMBL" id="SER82252.1"/>
    </source>
</evidence>
<dbReference type="RefSeq" id="WP_143091724.1">
    <property type="nucleotide sequence ID" value="NZ_FOFV01000012.1"/>
</dbReference>
<proteinExistence type="predicted"/>
<keyword evidence="1" id="KW-0732">Signal</keyword>
<sequence length="158" mass="16910">MRAVLAAVLLMAVAACGASGSIQAAPTTTNAMTTTTAPTTTTSKTKFLQVWERELTAASPRAKCRGGDAFTADCMLALEKFATTIEKLVKTVAAEGTRYFDAGLEALEVRDAARTWNEQCITEPAEVRIERGCLQALFKATNGEEAILAEIYEADQAR</sequence>
<name>A0A1H9SB67_9PSEU</name>
<evidence type="ECO:0000313" key="3">
    <source>
        <dbReference type="Proteomes" id="UP000199503"/>
    </source>
</evidence>
<dbReference type="EMBL" id="FOFV01000012">
    <property type="protein sequence ID" value="SER82252.1"/>
    <property type="molecule type" value="Genomic_DNA"/>
</dbReference>
<accession>A0A1H9SB67</accession>
<evidence type="ECO:0000256" key="1">
    <source>
        <dbReference type="SAM" id="SignalP"/>
    </source>
</evidence>
<dbReference type="STRING" id="65499.SAMN04488000_11285"/>
<reference evidence="3" key="1">
    <citation type="submission" date="2016-10" db="EMBL/GenBank/DDBJ databases">
        <authorList>
            <person name="Varghese N."/>
            <person name="Submissions S."/>
        </authorList>
    </citation>
    <scope>NUCLEOTIDE SEQUENCE [LARGE SCALE GENOMIC DNA]</scope>
    <source>
        <strain evidence="3">DSM 44437</strain>
    </source>
</reference>
<dbReference type="AlphaFoldDB" id="A0A1H9SB67"/>
<feature type="signal peptide" evidence="1">
    <location>
        <begin position="1"/>
        <end position="24"/>
    </location>
</feature>
<protein>
    <recommendedName>
        <fullName evidence="4">Lipoprotein</fullName>
    </recommendedName>
</protein>
<feature type="chain" id="PRO_5011440525" description="Lipoprotein" evidence="1">
    <location>
        <begin position="25"/>
        <end position="158"/>
    </location>
</feature>